<accession>A0A2N5H6H7</accession>
<dbReference type="AlphaFoldDB" id="A0A2N5H6H7"/>
<keyword evidence="3 5" id="KW-1133">Transmembrane helix</keyword>
<evidence type="ECO:0000256" key="3">
    <source>
        <dbReference type="ARBA" id="ARBA00022989"/>
    </source>
</evidence>
<feature type="transmembrane region" description="Helical" evidence="5">
    <location>
        <begin position="378"/>
        <end position="394"/>
    </location>
</feature>
<feature type="transmembrane region" description="Helical" evidence="5">
    <location>
        <begin position="251"/>
        <end position="274"/>
    </location>
</feature>
<sequence length="398" mass="45433">METTLINQKYVTFSVQNILILVMMLFFGFTSLRFGMYGLGELILLYFCIVQLAGQQTIQVSLKNHVFSVFWIFYLSFVTFGYVVNTLLSISPQYVSFDYKAYVVLLFLCFTFEQVFKRSDFVNLYSLLRFIYFWGLFIVGTLYFVYLLGIRSLLGFSLTYAGSNIFSPFANDYHQFAYFVAPLPFIGLYIITKEKSLLNKMIAFFGILLSINIGLATTSSTLVSAWGVATMCFCVLKASEFLRKQKSSFSINIALGCFLLFFLIIGYGKVILFVQNFFHGDTNGENRLIIWGNAIKAWLHSPIFGLGPGSYSGTFVFGGFEAHNTFLQILTQAGILGGILYILLVSKLLKTTRFNTYILCAVITLLMYGFGINDLRRTVLWFYYILFYFLTLKSKGEM</sequence>
<evidence type="ECO:0000313" key="7">
    <source>
        <dbReference type="EMBL" id="PLS01122.1"/>
    </source>
</evidence>
<dbReference type="InterPro" id="IPR051533">
    <property type="entry name" value="WaaL-like"/>
</dbReference>
<feature type="transmembrane region" description="Helical" evidence="5">
    <location>
        <begin position="128"/>
        <end position="153"/>
    </location>
</feature>
<keyword evidence="8" id="KW-1185">Reference proteome</keyword>
<dbReference type="PANTHER" id="PTHR37422:SF13">
    <property type="entry name" value="LIPOPOLYSACCHARIDE BIOSYNTHESIS PROTEIN PA4999-RELATED"/>
    <property type="match status" value="1"/>
</dbReference>
<protein>
    <recommendedName>
        <fullName evidence="6">O-antigen ligase-related domain-containing protein</fullName>
    </recommendedName>
</protein>
<dbReference type="PANTHER" id="PTHR37422">
    <property type="entry name" value="TEICHURONIC ACID BIOSYNTHESIS PROTEIN TUAE"/>
    <property type="match status" value="1"/>
</dbReference>
<feature type="transmembrane region" description="Helical" evidence="5">
    <location>
        <begin position="99"/>
        <end position="116"/>
    </location>
</feature>
<feature type="transmembrane region" description="Helical" evidence="5">
    <location>
        <begin position="12"/>
        <end position="29"/>
    </location>
</feature>
<evidence type="ECO:0000256" key="1">
    <source>
        <dbReference type="ARBA" id="ARBA00004141"/>
    </source>
</evidence>
<keyword evidence="4 5" id="KW-0472">Membrane</keyword>
<proteinExistence type="predicted"/>
<feature type="transmembrane region" description="Helical" evidence="5">
    <location>
        <begin position="35"/>
        <end position="54"/>
    </location>
</feature>
<dbReference type="GO" id="GO:0016020">
    <property type="term" value="C:membrane"/>
    <property type="evidence" value="ECO:0007669"/>
    <property type="project" value="UniProtKB-SubCell"/>
</dbReference>
<comment type="subcellular location">
    <subcellularLocation>
        <location evidence="1">Membrane</location>
        <topology evidence="1">Multi-pass membrane protein</topology>
    </subcellularLocation>
</comment>
<evidence type="ECO:0000313" key="8">
    <source>
        <dbReference type="Proteomes" id="UP000234950"/>
    </source>
</evidence>
<keyword evidence="2 5" id="KW-0812">Transmembrane</keyword>
<name>A0A2N5H6H7_9BACI</name>
<dbReference type="OrthoDB" id="507118at2"/>
<feature type="transmembrane region" description="Helical" evidence="5">
    <location>
        <begin position="173"/>
        <end position="191"/>
    </location>
</feature>
<feature type="domain" description="O-antigen ligase-related" evidence="6">
    <location>
        <begin position="207"/>
        <end position="342"/>
    </location>
</feature>
<comment type="caution">
    <text evidence="7">The sequence shown here is derived from an EMBL/GenBank/DDBJ whole genome shotgun (WGS) entry which is preliminary data.</text>
</comment>
<reference evidence="7 8" key="1">
    <citation type="submission" date="2017-11" db="EMBL/GenBank/DDBJ databases">
        <title>Comparitive Functional Genomics of Dry Heat Resistant strains isolated from the Viking Spacecraft.</title>
        <authorList>
            <person name="Seuylemezian A."/>
            <person name="Cooper K."/>
            <person name="Vaishampayan P."/>
        </authorList>
    </citation>
    <scope>NUCLEOTIDE SEQUENCE [LARGE SCALE GENOMIC DNA]</scope>
    <source>
        <strain evidence="7 8">V32-6</strain>
    </source>
</reference>
<dbReference type="RefSeq" id="WP_101652413.1">
    <property type="nucleotide sequence ID" value="NZ_PGVE01000107.1"/>
</dbReference>
<dbReference type="Proteomes" id="UP000234950">
    <property type="component" value="Unassembled WGS sequence"/>
</dbReference>
<organism evidence="7 8">
    <name type="scientific">Neobacillus cucumis</name>
    <dbReference type="NCBI Taxonomy" id="1740721"/>
    <lineage>
        <taxon>Bacteria</taxon>
        <taxon>Bacillati</taxon>
        <taxon>Bacillota</taxon>
        <taxon>Bacilli</taxon>
        <taxon>Bacillales</taxon>
        <taxon>Bacillaceae</taxon>
        <taxon>Neobacillus</taxon>
    </lineage>
</organism>
<feature type="transmembrane region" description="Helical" evidence="5">
    <location>
        <begin position="356"/>
        <end position="372"/>
    </location>
</feature>
<dbReference type="EMBL" id="PGVE01000107">
    <property type="protein sequence ID" value="PLS01122.1"/>
    <property type="molecule type" value="Genomic_DNA"/>
</dbReference>
<evidence type="ECO:0000256" key="4">
    <source>
        <dbReference type="ARBA" id="ARBA00023136"/>
    </source>
</evidence>
<feature type="transmembrane region" description="Helical" evidence="5">
    <location>
        <begin position="325"/>
        <end position="344"/>
    </location>
</feature>
<evidence type="ECO:0000256" key="2">
    <source>
        <dbReference type="ARBA" id="ARBA00022692"/>
    </source>
</evidence>
<evidence type="ECO:0000259" key="6">
    <source>
        <dbReference type="Pfam" id="PF04932"/>
    </source>
</evidence>
<evidence type="ECO:0000256" key="5">
    <source>
        <dbReference type="SAM" id="Phobius"/>
    </source>
</evidence>
<dbReference type="Pfam" id="PF04932">
    <property type="entry name" value="Wzy_C"/>
    <property type="match status" value="1"/>
</dbReference>
<dbReference type="InterPro" id="IPR007016">
    <property type="entry name" value="O-antigen_ligase-rel_domated"/>
</dbReference>
<gene>
    <name evidence="7" type="ORF">CVD27_27460</name>
</gene>
<feature type="transmembrane region" description="Helical" evidence="5">
    <location>
        <begin position="198"/>
        <end position="216"/>
    </location>
</feature>
<feature type="transmembrane region" description="Helical" evidence="5">
    <location>
        <begin position="66"/>
        <end position="87"/>
    </location>
</feature>